<dbReference type="STRING" id="42256.RradSPS_0455"/>
<dbReference type="HOGENOM" id="CLU_782757_0_0_11"/>
<evidence type="ECO:0000313" key="1">
    <source>
        <dbReference type="EMBL" id="AHY45738.1"/>
    </source>
</evidence>
<dbReference type="RefSeq" id="WP_038680413.1">
    <property type="nucleotide sequence ID" value="NZ_JAWXXX010000001.1"/>
</dbReference>
<dbReference type="Proteomes" id="UP000025229">
    <property type="component" value="Chromosome"/>
</dbReference>
<reference evidence="1 3" key="1">
    <citation type="submission" date="2014-03" db="EMBL/GenBank/DDBJ databases">
        <title>Complete genome sequence of the Radio-Resistant Rubrobacter radiotolerans RSPS-4.</title>
        <authorList>
            <person name="Egas C.C."/>
            <person name="Barroso C.C."/>
            <person name="Froufe H.J.C."/>
            <person name="Pacheco J.J."/>
            <person name="Albuquerque L.L."/>
            <person name="da Costa M.M.S."/>
        </authorList>
    </citation>
    <scope>NUCLEOTIDE SEQUENCE [LARGE SCALE GENOMIC DNA]</scope>
    <source>
        <strain evidence="1 3">RSPS-4</strain>
    </source>
</reference>
<dbReference type="GO" id="GO:0006396">
    <property type="term" value="P:RNA processing"/>
    <property type="evidence" value="ECO:0007669"/>
    <property type="project" value="InterPro"/>
</dbReference>
<accession>A0A023X073</accession>
<name>A0A023X073_RUBRA</name>
<dbReference type="Proteomes" id="UP001281130">
    <property type="component" value="Unassembled WGS sequence"/>
</dbReference>
<evidence type="ECO:0000313" key="2">
    <source>
        <dbReference type="EMBL" id="MDX5893154.1"/>
    </source>
</evidence>
<dbReference type="InterPro" id="IPR036025">
    <property type="entry name" value="RtcB-like_sf"/>
</dbReference>
<organism evidence="1 3">
    <name type="scientific">Rubrobacter radiotolerans</name>
    <name type="common">Arthrobacter radiotolerans</name>
    <dbReference type="NCBI Taxonomy" id="42256"/>
    <lineage>
        <taxon>Bacteria</taxon>
        <taxon>Bacillati</taxon>
        <taxon>Actinomycetota</taxon>
        <taxon>Rubrobacteria</taxon>
        <taxon>Rubrobacterales</taxon>
        <taxon>Rubrobacteraceae</taxon>
        <taxon>Rubrobacter</taxon>
    </lineage>
</organism>
<dbReference type="Gene3D" id="3.90.1860.10">
    <property type="entry name" value="tRNA-splicing ligase RtcB"/>
    <property type="match status" value="1"/>
</dbReference>
<evidence type="ECO:0000313" key="3">
    <source>
        <dbReference type="Proteomes" id="UP000025229"/>
    </source>
</evidence>
<reference evidence="2" key="2">
    <citation type="submission" date="2023-11" db="EMBL/GenBank/DDBJ databases">
        <title>MicrobeMod: A computational toolkit for identifying prokaryotic methylation and restriction-modification with nanopore sequencing.</title>
        <authorList>
            <person name="Crits-Christoph A."/>
            <person name="Kang S.C."/>
            <person name="Lee H."/>
            <person name="Ostrov N."/>
        </authorList>
    </citation>
    <scope>NUCLEOTIDE SEQUENCE</scope>
    <source>
        <strain evidence="2">ATCC 51242</strain>
    </source>
</reference>
<protein>
    <submittedName>
        <fullName evidence="2">RtcB family protein</fullName>
    </submittedName>
</protein>
<dbReference type="EMBL" id="CP007514">
    <property type="protein sequence ID" value="AHY45738.1"/>
    <property type="molecule type" value="Genomic_DNA"/>
</dbReference>
<dbReference type="KEGG" id="rrd:RradSPS_0455"/>
<dbReference type="EMBL" id="JAWXXX010000001">
    <property type="protein sequence ID" value="MDX5893154.1"/>
    <property type="molecule type" value="Genomic_DNA"/>
</dbReference>
<gene>
    <name evidence="1" type="ORF">RradSPS_0455</name>
    <name evidence="2" type="ORF">SIL72_03820</name>
</gene>
<keyword evidence="3" id="KW-1185">Reference proteome</keyword>
<proteinExistence type="predicted"/>
<dbReference type="AlphaFoldDB" id="A0A023X073"/>
<sequence length="382" mass="40045">MDHSEEFVWRGDGEEAEIVVYAPDAELARQGLARARRAAALPGAESPVFCAISESGYGHVLRSPASVSPGLASPPERGLLLAAELPARELARRLGVEEERVGREVLRRFGDSVGGLPRLDAATLRRVCEVGAEVAAGEGVIEEEDLAFLGPLPGDGEAVGRRALLAGEREWGEVFAEIEPLHAVEVLDSEGFERFGVEPDVLLLRLRVGSGDLGRLAFRAHRERIAARVLSGTFDRVADPADGAQSLPVAPAGTEEVRDFLLASAAAANYADALISLSLLVCRRALGDVVGGLCVRTSWRVGGVLEEDGASTHRDGLAAAGEGDVLAVAARPGSEPGGALCAALGTMGASAPPFSVQEDDEGRWPWEEVGLLGRLARLGAYG</sequence>